<sequence length="198" mass="22723">MFPTFFRPQSVVVKVLNRLISKEEWALKKTKIHADKNIRFNMGSFHIMLTILPSGLLALAPDTVKANVILTVQDEAIKLFPTILFEKKGIDEFDAYLHIEGDAGLARLVSELAHDLRWDIEAEMVYLFGPFIGYLLVDSFKKTKTLGAKGLEKTKDFLSQDYHVIVQSPVVQQLKDETLSLQQRLIRLEQRLQRLQKV</sequence>
<dbReference type="PANTHER" id="PTHR38693:SF1">
    <property type="entry name" value="UBIQUINONE BIOSYNTHESIS ACCESSORY FACTOR UBIJ"/>
    <property type="match status" value="1"/>
</dbReference>
<proteinExistence type="predicted"/>
<dbReference type="AlphaFoldDB" id="A0A6L9Y3D8"/>
<feature type="coiled-coil region" evidence="1">
    <location>
        <begin position="171"/>
        <end position="198"/>
    </location>
</feature>
<evidence type="ECO:0008006" key="4">
    <source>
        <dbReference type="Google" id="ProtNLM"/>
    </source>
</evidence>
<dbReference type="Proteomes" id="UP000477651">
    <property type="component" value="Unassembled WGS sequence"/>
</dbReference>
<accession>A0A6L9Y3D8</accession>
<comment type="caution">
    <text evidence="2">The sequence shown here is derived from an EMBL/GenBank/DDBJ whole genome shotgun (WGS) entry which is preliminary data.</text>
</comment>
<reference evidence="2 3" key="1">
    <citation type="submission" date="2020-02" db="EMBL/GenBank/DDBJ databases">
        <title>Pelistega sp. NLN82 were isolated from wild rodents of the Hainan Island.</title>
        <authorList>
            <person name="Niu N."/>
            <person name="Zhou J."/>
        </authorList>
    </citation>
    <scope>NUCLEOTIDE SEQUENCE [LARGE SCALE GENOMIC DNA]</scope>
    <source>
        <strain evidence="2 3">NLN82</strain>
    </source>
</reference>
<dbReference type="InterPro" id="IPR038989">
    <property type="entry name" value="UbiJ"/>
</dbReference>
<organism evidence="2 3">
    <name type="scientific">Pelistega ratti</name>
    <dbReference type="NCBI Taxonomy" id="2652177"/>
    <lineage>
        <taxon>Bacteria</taxon>
        <taxon>Pseudomonadati</taxon>
        <taxon>Pseudomonadota</taxon>
        <taxon>Betaproteobacteria</taxon>
        <taxon>Burkholderiales</taxon>
        <taxon>Alcaligenaceae</taxon>
        <taxon>Pelistega</taxon>
    </lineage>
</organism>
<evidence type="ECO:0000313" key="2">
    <source>
        <dbReference type="EMBL" id="NEN74881.1"/>
    </source>
</evidence>
<name>A0A6L9Y3D8_9BURK</name>
<dbReference type="GO" id="GO:0006744">
    <property type="term" value="P:ubiquinone biosynthetic process"/>
    <property type="evidence" value="ECO:0007669"/>
    <property type="project" value="InterPro"/>
</dbReference>
<protein>
    <recommendedName>
        <fullName evidence="4">Ubiquinone biosynthesis accessory factor UbiJ</fullName>
    </recommendedName>
</protein>
<dbReference type="EMBL" id="JAAGYR010000001">
    <property type="protein sequence ID" value="NEN74881.1"/>
    <property type="molecule type" value="Genomic_DNA"/>
</dbReference>
<evidence type="ECO:0000256" key="1">
    <source>
        <dbReference type="SAM" id="Coils"/>
    </source>
</evidence>
<gene>
    <name evidence="2" type="ORF">F9B74_00850</name>
</gene>
<dbReference type="RefSeq" id="WP_163763680.1">
    <property type="nucleotide sequence ID" value="NZ_JAAGYR010000001.1"/>
</dbReference>
<keyword evidence="3" id="KW-1185">Reference proteome</keyword>
<keyword evidence="1" id="KW-0175">Coiled coil</keyword>
<evidence type="ECO:0000313" key="3">
    <source>
        <dbReference type="Proteomes" id="UP000477651"/>
    </source>
</evidence>
<dbReference type="PANTHER" id="PTHR38693">
    <property type="entry name" value="UBIQUINONE BIOSYNTHESIS PROTEIN UBIJ"/>
    <property type="match status" value="1"/>
</dbReference>